<gene>
    <name evidence="4" type="ORF">FHX44_111063</name>
</gene>
<proteinExistence type="predicted"/>
<keyword evidence="1 2" id="KW-0238">DNA-binding</keyword>
<evidence type="ECO:0000256" key="2">
    <source>
        <dbReference type="PROSITE-ProRule" id="PRU00335"/>
    </source>
</evidence>
<dbReference type="AlphaFoldDB" id="A0A561SK02"/>
<dbReference type="OrthoDB" id="3190535at2"/>
<dbReference type="PROSITE" id="PS50977">
    <property type="entry name" value="HTH_TETR_2"/>
    <property type="match status" value="1"/>
</dbReference>
<dbReference type="InterPro" id="IPR023772">
    <property type="entry name" value="DNA-bd_HTH_TetR-type_CS"/>
</dbReference>
<dbReference type="SUPFAM" id="SSF46689">
    <property type="entry name" value="Homeodomain-like"/>
    <property type="match status" value="1"/>
</dbReference>
<name>A0A561SK02_9PSEU</name>
<dbReference type="GO" id="GO:0003700">
    <property type="term" value="F:DNA-binding transcription factor activity"/>
    <property type="evidence" value="ECO:0007669"/>
    <property type="project" value="TreeGrafter"/>
</dbReference>
<dbReference type="InterPro" id="IPR036271">
    <property type="entry name" value="Tet_transcr_reg_TetR-rel_C_sf"/>
</dbReference>
<reference evidence="4 5" key="1">
    <citation type="submission" date="2019-06" db="EMBL/GenBank/DDBJ databases">
        <title>Sequencing the genomes of 1000 actinobacteria strains.</title>
        <authorList>
            <person name="Klenk H.-P."/>
        </authorList>
    </citation>
    <scope>NUCLEOTIDE SEQUENCE [LARGE SCALE GENOMIC DNA]</scope>
    <source>
        <strain evidence="4 5">DSM 45671</strain>
    </source>
</reference>
<dbReference type="PRINTS" id="PR00455">
    <property type="entry name" value="HTHTETR"/>
</dbReference>
<dbReference type="RefSeq" id="WP_147254423.1">
    <property type="nucleotide sequence ID" value="NZ_VIWU01000001.1"/>
</dbReference>
<keyword evidence="5" id="KW-1185">Reference proteome</keyword>
<evidence type="ECO:0000256" key="1">
    <source>
        <dbReference type="ARBA" id="ARBA00023125"/>
    </source>
</evidence>
<dbReference type="EMBL" id="VIWU01000001">
    <property type="protein sequence ID" value="TWF75179.1"/>
    <property type="molecule type" value="Genomic_DNA"/>
</dbReference>
<sequence length="235" mass="26064">MANARSRRTLVSNELLDHAARLFSERGFAGTSLQDIADAMGVSRPSIYTYVRNKEELLAELVHDVLDPTVRILEEAHERTDVPAEQRLADAVRAMAVHNCRNTRRFRLLDRSEPHLSPELAAQHRDSRRRVLALLVGLVEDAMTAGALRPLPARTVALSILGMINWIAWWYRPEVDGPAEDLADVMVDMAMSGVRRPDGRAQGSGPWAALAQVKEDLAVLERSMSAELPQDDDGA</sequence>
<feature type="domain" description="HTH tetR-type" evidence="3">
    <location>
        <begin position="9"/>
        <end position="69"/>
    </location>
</feature>
<dbReference type="PANTHER" id="PTHR30055">
    <property type="entry name" value="HTH-TYPE TRANSCRIPTIONAL REGULATOR RUTR"/>
    <property type="match status" value="1"/>
</dbReference>
<dbReference type="InterPro" id="IPR041490">
    <property type="entry name" value="KstR2_TetR_C"/>
</dbReference>
<dbReference type="InterPro" id="IPR050109">
    <property type="entry name" value="HTH-type_TetR-like_transc_reg"/>
</dbReference>
<evidence type="ECO:0000313" key="4">
    <source>
        <dbReference type="EMBL" id="TWF75179.1"/>
    </source>
</evidence>
<organism evidence="4 5">
    <name type="scientific">Pseudonocardia hierapolitana</name>
    <dbReference type="NCBI Taxonomy" id="1128676"/>
    <lineage>
        <taxon>Bacteria</taxon>
        <taxon>Bacillati</taxon>
        <taxon>Actinomycetota</taxon>
        <taxon>Actinomycetes</taxon>
        <taxon>Pseudonocardiales</taxon>
        <taxon>Pseudonocardiaceae</taxon>
        <taxon>Pseudonocardia</taxon>
    </lineage>
</organism>
<dbReference type="Gene3D" id="1.10.357.10">
    <property type="entry name" value="Tetracycline Repressor, domain 2"/>
    <property type="match status" value="1"/>
</dbReference>
<evidence type="ECO:0000259" key="3">
    <source>
        <dbReference type="PROSITE" id="PS50977"/>
    </source>
</evidence>
<dbReference type="Proteomes" id="UP000321261">
    <property type="component" value="Unassembled WGS sequence"/>
</dbReference>
<dbReference type="Gene3D" id="1.10.10.60">
    <property type="entry name" value="Homeodomain-like"/>
    <property type="match status" value="1"/>
</dbReference>
<dbReference type="Pfam" id="PF00440">
    <property type="entry name" value="TetR_N"/>
    <property type="match status" value="1"/>
</dbReference>
<feature type="DNA-binding region" description="H-T-H motif" evidence="2">
    <location>
        <begin position="32"/>
        <end position="51"/>
    </location>
</feature>
<dbReference type="GO" id="GO:0000976">
    <property type="term" value="F:transcription cis-regulatory region binding"/>
    <property type="evidence" value="ECO:0007669"/>
    <property type="project" value="TreeGrafter"/>
</dbReference>
<dbReference type="Pfam" id="PF17932">
    <property type="entry name" value="TetR_C_24"/>
    <property type="match status" value="1"/>
</dbReference>
<comment type="caution">
    <text evidence="4">The sequence shown here is derived from an EMBL/GenBank/DDBJ whole genome shotgun (WGS) entry which is preliminary data.</text>
</comment>
<dbReference type="PANTHER" id="PTHR30055:SF226">
    <property type="entry name" value="HTH-TYPE TRANSCRIPTIONAL REGULATOR PKSA"/>
    <property type="match status" value="1"/>
</dbReference>
<dbReference type="InterPro" id="IPR001647">
    <property type="entry name" value="HTH_TetR"/>
</dbReference>
<protein>
    <submittedName>
        <fullName evidence="4">TetR family transcriptional regulator</fullName>
    </submittedName>
</protein>
<accession>A0A561SK02</accession>
<dbReference type="SUPFAM" id="SSF48498">
    <property type="entry name" value="Tetracyclin repressor-like, C-terminal domain"/>
    <property type="match status" value="1"/>
</dbReference>
<dbReference type="InterPro" id="IPR009057">
    <property type="entry name" value="Homeodomain-like_sf"/>
</dbReference>
<evidence type="ECO:0000313" key="5">
    <source>
        <dbReference type="Proteomes" id="UP000321261"/>
    </source>
</evidence>
<dbReference type="PROSITE" id="PS01081">
    <property type="entry name" value="HTH_TETR_1"/>
    <property type="match status" value="1"/>
</dbReference>